<sequence>MPAMTRDHTTTITSDQLISEYNMNRNQCEPMKNPLWIERRQTGAENTCWYTHVKSTATAAVSDQDVMTNTLTCHYTLSIYRPEQASGFLIGSASVTDNQSMFEVKLTALILVDGLRCSSEDW</sequence>
<keyword evidence="2" id="KW-1185">Reference proteome</keyword>
<proteinExistence type="predicted"/>
<reference evidence="1 2" key="1">
    <citation type="submission" date="2015-03" db="EMBL/GenBank/DDBJ databases">
        <title>Draft genome of the nematode, Opisthorchis viverrini.</title>
        <authorList>
            <person name="Mitreva M."/>
        </authorList>
    </citation>
    <scope>NUCLEOTIDE SEQUENCE [LARGE SCALE GENOMIC DNA]</scope>
    <source>
        <strain evidence="1">Khon Kaen</strain>
    </source>
</reference>
<name>A0A1S8X511_OPIVI</name>
<dbReference type="AlphaFoldDB" id="A0A1S8X511"/>
<protein>
    <submittedName>
        <fullName evidence="1">Uncharacterized protein</fullName>
    </submittedName>
</protein>
<dbReference type="EMBL" id="KV891983">
    <property type="protein sequence ID" value="OON21814.1"/>
    <property type="molecule type" value="Genomic_DNA"/>
</dbReference>
<gene>
    <name evidence="1" type="ORF">X801_02285</name>
</gene>
<evidence type="ECO:0000313" key="2">
    <source>
        <dbReference type="Proteomes" id="UP000243686"/>
    </source>
</evidence>
<dbReference type="Proteomes" id="UP000243686">
    <property type="component" value="Unassembled WGS sequence"/>
</dbReference>
<organism evidence="1 2">
    <name type="scientific">Opisthorchis viverrini</name>
    <name type="common">Southeast Asian liver fluke</name>
    <dbReference type="NCBI Taxonomy" id="6198"/>
    <lineage>
        <taxon>Eukaryota</taxon>
        <taxon>Metazoa</taxon>
        <taxon>Spiralia</taxon>
        <taxon>Lophotrochozoa</taxon>
        <taxon>Platyhelminthes</taxon>
        <taxon>Trematoda</taxon>
        <taxon>Digenea</taxon>
        <taxon>Opisthorchiida</taxon>
        <taxon>Opisthorchiata</taxon>
        <taxon>Opisthorchiidae</taxon>
        <taxon>Opisthorchis</taxon>
    </lineage>
</organism>
<accession>A0A1S8X511</accession>
<evidence type="ECO:0000313" key="1">
    <source>
        <dbReference type="EMBL" id="OON21814.1"/>
    </source>
</evidence>